<gene>
    <name evidence="1" type="ORF">CU100_10610</name>
</gene>
<protein>
    <submittedName>
        <fullName evidence="1">Uncharacterized protein</fullName>
    </submittedName>
</protein>
<name>A0A2P7AVA2_9HYPH</name>
<dbReference type="EMBL" id="PGGN01000002">
    <property type="protein sequence ID" value="PSH58093.1"/>
    <property type="molecule type" value="Genomic_DNA"/>
</dbReference>
<comment type="caution">
    <text evidence="1">The sequence shown here is derived from an EMBL/GenBank/DDBJ whole genome shotgun (WGS) entry which is preliminary data.</text>
</comment>
<proteinExistence type="predicted"/>
<evidence type="ECO:0000313" key="1">
    <source>
        <dbReference type="EMBL" id="PSH58093.1"/>
    </source>
</evidence>
<organism evidence="1 2">
    <name type="scientific">Phyllobacterium endophyticum</name>
    <dbReference type="NCBI Taxonomy" id="1149773"/>
    <lineage>
        <taxon>Bacteria</taxon>
        <taxon>Pseudomonadati</taxon>
        <taxon>Pseudomonadota</taxon>
        <taxon>Alphaproteobacteria</taxon>
        <taxon>Hyphomicrobiales</taxon>
        <taxon>Phyllobacteriaceae</taxon>
        <taxon>Phyllobacterium</taxon>
    </lineage>
</organism>
<sequence>MVSLSNTEILDQSELRLFFDEIDFLDWRLKLRQFQIASILIRAIRIRYSTALWRTHTFSDA</sequence>
<dbReference type="AlphaFoldDB" id="A0A2P7AVA2"/>
<reference evidence="2" key="1">
    <citation type="submission" date="2017-11" db="EMBL/GenBank/DDBJ databases">
        <authorList>
            <person name="Kuznetsova I."/>
            <person name="Sazanova A."/>
            <person name="Chirak E."/>
            <person name="Safronova V."/>
            <person name="Willems A."/>
        </authorList>
    </citation>
    <scope>NUCLEOTIDE SEQUENCE [LARGE SCALE GENOMIC DNA]</scope>
    <source>
        <strain evidence="2">PEPV15</strain>
    </source>
</reference>
<evidence type="ECO:0000313" key="2">
    <source>
        <dbReference type="Proteomes" id="UP000241158"/>
    </source>
</evidence>
<keyword evidence="2" id="KW-1185">Reference proteome</keyword>
<accession>A0A2P7AVA2</accession>
<dbReference type="Proteomes" id="UP000241158">
    <property type="component" value="Unassembled WGS sequence"/>
</dbReference>